<keyword evidence="6" id="KW-1185">Reference proteome</keyword>
<organism evidence="5 6">
    <name type="scientific">Arthrobacter liuii</name>
    <dbReference type="NCBI Taxonomy" id="1476996"/>
    <lineage>
        <taxon>Bacteria</taxon>
        <taxon>Bacillati</taxon>
        <taxon>Actinomycetota</taxon>
        <taxon>Actinomycetes</taxon>
        <taxon>Micrococcales</taxon>
        <taxon>Micrococcaceae</taxon>
        <taxon>Arthrobacter</taxon>
    </lineage>
</organism>
<dbReference type="PANTHER" id="PTHR30004:SF6">
    <property type="entry name" value="D-THREONATE 4-PHOSPHATE DEHYDROGENASE"/>
    <property type="match status" value="1"/>
</dbReference>
<evidence type="ECO:0000313" key="6">
    <source>
        <dbReference type="Proteomes" id="UP000643279"/>
    </source>
</evidence>
<sequence length="334" mass="35459">MGRPIVAITMGDAAGIGPEIIVKTLADSELRSKARMLVIGDLRRLQLAAGIVSSPLTLRKVTAPSEALFEEGTIDVLDIECIPEDLAWGELSAAAGHGSYLFIEKAVQLAMDHQVDAICTGPLNKAALHAAGHKYPGHTELLAELTGTEEVSMMLTAPKMRVIHVTTHIGLIDAIAKINGDLVYRTIKRGYELLRASGIDNPRIAVCAINPHAGENGLFGYGEEAEKIQPGIEKAQAEGINAFGPLPADTLFFLAGRGDFDLVVAQYHDQGHGPVKVLGLENGVNITVGLPVVRTSVDHGTAFDIAGKNIADHESLLEALRQAVDLAPAREEAL</sequence>
<evidence type="ECO:0000256" key="4">
    <source>
        <dbReference type="ARBA" id="ARBA00023027"/>
    </source>
</evidence>
<keyword evidence="2" id="KW-0479">Metal-binding</keyword>
<gene>
    <name evidence="5" type="primary">pdxA</name>
    <name evidence="5" type="ORF">GCM10007170_32700</name>
</gene>
<evidence type="ECO:0000256" key="1">
    <source>
        <dbReference type="ARBA" id="ARBA00009464"/>
    </source>
</evidence>
<reference evidence="6" key="1">
    <citation type="journal article" date="2019" name="Int. J. Syst. Evol. Microbiol.">
        <title>The Global Catalogue of Microorganisms (GCM) 10K type strain sequencing project: providing services to taxonomists for standard genome sequencing and annotation.</title>
        <authorList>
            <consortium name="The Broad Institute Genomics Platform"/>
            <consortium name="The Broad Institute Genome Sequencing Center for Infectious Disease"/>
            <person name="Wu L."/>
            <person name="Ma J."/>
        </authorList>
    </citation>
    <scope>NUCLEOTIDE SEQUENCE [LARGE SCALE GENOMIC DNA]</scope>
    <source>
        <strain evidence="6">CGMCC 1.12778</strain>
    </source>
</reference>
<evidence type="ECO:0000256" key="2">
    <source>
        <dbReference type="ARBA" id="ARBA00022723"/>
    </source>
</evidence>
<comment type="similarity">
    <text evidence="1">Belongs to the PdxA family. PdxA2 subfamily.</text>
</comment>
<evidence type="ECO:0000313" key="5">
    <source>
        <dbReference type="EMBL" id="GGH98959.1"/>
    </source>
</evidence>
<comment type="caution">
    <text evidence="5">The sequence shown here is derived from an EMBL/GenBank/DDBJ whole genome shotgun (WGS) entry which is preliminary data.</text>
</comment>
<dbReference type="SUPFAM" id="SSF53659">
    <property type="entry name" value="Isocitrate/Isopropylmalate dehydrogenase-like"/>
    <property type="match status" value="1"/>
</dbReference>
<keyword evidence="4" id="KW-0520">NAD</keyword>
<keyword evidence="3" id="KW-0560">Oxidoreductase</keyword>
<proteinExistence type="inferred from homology"/>
<dbReference type="Pfam" id="PF04166">
    <property type="entry name" value="PdxA"/>
    <property type="match status" value="1"/>
</dbReference>
<name>A0ABQ2AY04_9MICC</name>
<dbReference type="InterPro" id="IPR005255">
    <property type="entry name" value="PdxA_fam"/>
</dbReference>
<dbReference type="Gene3D" id="3.40.718.10">
    <property type="entry name" value="Isopropylmalate Dehydrogenase"/>
    <property type="match status" value="1"/>
</dbReference>
<dbReference type="RefSeq" id="WP_188572620.1">
    <property type="nucleotide sequence ID" value="NZ_BMFW01000019.1"/>
</dbReference>
<dbReference type="NCBIfam" id="TIGR00557">
    <property type="entry name" value="pdxA"/>
    <property type="match status" value="1"/>
</dbReference>
<dbReference type="Proteomes" id="UP000643279">
    <property type="component" value="Unassembled WGS sequence"/>
</dbReference>
<protein>
    <submittedName>
        <fullName evidence="5">4-hydroxythreonine-4-phosphate dehydrogenase</fullName>
    </submittedName>
</protein>
<evidence type="ECO:0000256" key="3">
    <source>
        <dbReference type="ARBA" id="ARBA00023002"/>
    </source>
</evidence>
<accession>A0ABQ2AY04</accession>
<dbReference type="EMBL" id="BMFW01000019">
    <property type="protein sequence ID" value="GGH98959.1"/>
    <property type="molecule type" value="Genomic_DNA"/>
</dbReference>
<dbReference type="PANTHER" id="PTHR30004">
    <property type="entry name" value="4-HYDROXYTHREONINE-4-PHOSPHATE DEHYDROGENASE"/>
    <property type="match status" value="1"/>
</dbReference>